<dbReference type="STRING" id="157463.GCA_001047075_01413"/>
<organism evidence="1 2">
    <name type="scientific">Fructobacillus ficulneus</name>
    <dbReference type="NCBI Taxonomy" id="157463"/>
    <lineage>
        <taxon>Bacteria</taxon>
        <taxon>Bacillati</taxon>
        <taxon>Bacillota</taxon>
        <taxon>Bacilli</taxon>
        <taxon>Lactobacillales</taxon>
        <taxon>Lactobacillaceae</taxon>
        <taxon>Fructobacillus</taxon>
    </lineage>
</organism>
<keyword evidence="2" id="KW-1185">Reference proteome</keyword>
<dbReference type="OrthoDB" id="2151615at2"/>
<reference evidence="1 2" key="1">
    <citation type="journal article" date="2015" name="BMC Genomics">
        <title>Comparative genomics of Fructobacillus spp. and Leuconostoc spp. reveals niche-specific evolution of Fructobacillus spp.</title>
        <authorList>
            <person name="Endo A."/>
            <person name="Tanizawa Y."/>
            <person name="Tanaka N."/>
            <person name="Maeno S."/>
            <person name="Kumar H."/>
            <person name="Shiwa Y."/>
            <person name="Okada S."/>
            <person name="Yoshikawa H."/>
            <person name="Dicks L."/>
            <person name="Nakagawa J."/>
            <person name="Arita M."/>
        </authorList>
    </citation>
    <scope>NUCLEOTIDE SEQUENCE [LARGE SCALE GENOMIC DNA]</scope>
    <source>
        <strain evidence="1 2">JCM 12225</strain>
    </source>
</reference>
<evidence type="ECO:0000313" key="1">
    <source>
        <dbReference type="EMBL" id="GAP00530.1"/>
    </source>
</evidence>
<dbReference type="EMBL" id="DF968005">
    <property type="protein sequence ID" value="GAP00530.1"/>
    <property type="molecule type" value="Genomic_DNA"/>
</dbReference>
<proteinExistence type="predicted"/>
<gene>
    <name evidence="1" type="ORF">FFIC_285490</name>
</gene>
<dbReference type="AlphaFoldDB" id="A0A0K8MKX3"/>
<sequence>MQAINVTPAELLNVLAGQEVTADEKMTGQFLLVAKENNQTNLPSAMAGAIADIALGQVQLQALVHPLKIAVAQPDWAPYQIDEAFLTKEPHNWFGPEAIVIEKRFDDFTKEYNGTRDSNGGIPRTAIPKNIAEPLLIEDAYWAAYKTFVNDPDGSFAEQIQPFFTE</sequence>
<protein>
    <submittedName>
        <fullName evidence="1">Uncharacterized protein</fullName>
    </submittedName>
</protein>
<dbReference type="RefSeq" id="WP_061993817.1">
    <property type="nucleotide sequence ID" value="NZ_DF968005.1"/>
</dbReference>
<name>A0A0K8MKX3_9LACO</name>
<accession>A0A0K8MKX3</accession>
<dbReference type="Proteomes" id="UP000253891">
    <property type="component" value="Unassembled WGS sequence"/>
</dbReference>
<evidence type="ECO:0000313" key="2">
    <source>
        <dbReference type="Proteomes" id="UP000253891"/>
    </source>
</evidence>